<feature type="transmembrane region" description="Helical" evidence="12">
    <location>
        <begin position="66"/>
        <end position="86"/>
    </location>
</feature>
<dbReference type="HAMAP" id="MF_01811">
    <property type="entry name" value="YidC_type2"/>
    <property type="match status" value="1"/>
</dbReference>
<evidence type="ECO:0000256" key="1">
    <source>
        <dbReference type="ARBA" id="ARBA00004651"/>
    </source>
</evidence>
<reference evidence="14 15" key="1">
    <citation type="submission" date="2017-05" db="EMBL/GenBank/DDBJ databases">
        <title>Functional genome analysis of Paenibacillus pasadenensis strain R16: insights on endophytic life style and antifungal activity.</title>
        <authorList>
            <person name="Passera A."/>
            <person name="Marcolungo L."/>
            <person name="Casati P."/>
            <person name="Brasca M."/>
            <person name="Quaglino F."/>
            <person name="Delledonne M."/>
        </authorList>
    </citation>
    <scope>NUCLEOTIDE SEQUENCE [LARGE SCALE GENOMIC DNA]</scope>
    <source>
        <strain evidence="14 15">R16</strain>
    </source>
</reference>
<dbReference type="InterPro" id="IPR047196">
    <property type="entry name" value="YidC_ALB_C"/>
</dbReference>
<accession>A0A2N5ND50</accession>
<keyword evidence="4 12" id="KW-0812">Transmembrane</keyword>
<evidence type="ECO:0000313" key="15">
    <source>
        <dbReference type="Proteomes" id="UP000234789"/>
    </source>
</evidence>
<evidence type="ECO:0000256" key="6">
    <source>
        <dbReference type="ARBA" id="ARBA00022927"/>
    </source>
</evidence>
<comment type="function">
    <text evidence="12">Required for the insertion and/or proper folding and/or complex formation of integral membrane proteins into the membrane. Involved in integration of membrane proteins that insert both dependently and independently of the Sec translocase complex, as well as at least some lipoproteins.</text>
</comment>
<dbReference type="Pfam" id="PF02096">
    <property type="entry name" value="60KD_IMP"/>
    <property type="match status" value="1"/>
</dbReference>
<sequence length="283" mass="31103">MFAMIPKPRLGAFAKGALAAIALLLLAGCGAHGSIDADTPGMFNHYVVFPLSWLLRVLAGGLHDNYGIALILVTLLVRLALMPLMLRQYRGQQVMKGKMKRMQPELEALKARHAGGDKTPESMQKQQKEMMELYSKHGYNPLAIGCLPLLIQLPILTGLYYAIRMSPELSSHSFLWFQLGQPDLVLPLLAAAVYFVQAKLSQRGMEQTDMQKQMAWMVYLSPVMMGLFSFTAPAALPLYWTAGGLILIVQTLLGQRLYRHLAEGEEPAAPAGRARGAAAKGVR</sequence>
<keyword evidence="7 12" id="KW-1133">Transmembrane helix</keyword>
<keyword evidence="10 12" id="KW-0143">Chaperone</keyword>
<dbReference type="PANTHER" id="PTHR12428">
    <property type="entry name" value="OXA1"/>
    <property type="match status" value="1"/>
</dbReference>
<evidence type="ECO:0000256" key="3">
    <source>
        <dbReference type="ARBA" id="ARBA00022475"/>
    </source>
</evidence>
<keyword evidence="15" id="KW-1185">Reference proteome</keyword>
<dbReference type="EMBL" id="NFEZ01000001">
    <property type="protein sequence ID" value="PLT48275.1"/>
    <property type="molecule type" value="Genomic_DNA"/>
</dbReference>
<dbReference type="InterPro" id="IPR028055">
    <property type="entry name" value="YidC/Oxa/ALB_C"/>
</dbReference>
<feature type="transmembrane region" description="Helical" evidence="12">
    <location>
        <begin position="216"/>
        <end position="232"/>
    </location>
</feature>
<dbReference type="CDD" id="cd20070">
    <property type="entry name" value="5TM_YidC_Alb3"/>
    <property type="match status" value="1"/>
</dbReference>
<keyword evidence="9" id="KW-0564">Palmitate</keyword>
<keyword evidence="8 12" id="KW-0472">Membrane</keyword>
<feature type="domain" description="Membrane insertase YidC/Oxa/ALB C-terminal" evidence="13">
    <location>
        <begin position="66"/>
        <end position="253"/>
    </location>
</feature>
<comment type="similarity">
    <text evidence="12">Belongs to the OXA1/ALB3/YidC family. Type 2 subfamily.</text>
</comment>
<evidence type="ECO:0000256" key="5">
    <source>
        <dbReference type="ARBA" id="ARBA00022729"/>
    </source>
</evidence>
<dbReference type="PANTHER" id="PTHR12428:SF65">
    <property type="entry name" value="CYTOCHROME C OXIDASE ASSEMBLY PROTEIN COX18, MITOCHONDRIAL"/>
    <property type="match status" value="1"/>
</dbReference>
<dbReference type="PRINTS" id="PR00701">
    <property type="entry name" value="60KDINNERMP"/>
</dbReference>
<protein>
    <recommendedName>
        <fullName evidence="12">Membrane protein insertase YidC</fullName>
    </recommendedName>
    <alternativeName>
        <fullName evidence="12">Foldase YidC</fullName>
    </alternativeName>
    <alternativeName>
        <fullName evidence="12">Membrane integrase YidC</fullName>
    </alternativeName>
    <alternativeName>
        <fullName evidence="12">Membrane protein YidC</fullName>
    </alternativeName>
</protein>
<evidence type="ECO:0000256" key="7">
    <source>
        <dbReference type="ARBA" id="ARBA00022989"/>
    </source>
</evidence>
<evidence type="ECO:0000259" key="13">
    <source>
        <dbReference type="Pfam" id="PF02096"/>
    </source>
</evidence>
<dbReference type="RefSeq" id="WP_052333224.1">
    <property type="nucleotide sequence ID" value="NZ_BIMM01000058.1"/>
</dbReference>
<dbReference type="InterPro" id="IPR023060">
    <property type="entry name" value="YidC/YidC1/YidC2_Firmicutes"/>
</dbReference>
<evidence type="ECO:0000256" key="8">
    <source>
        <dbReference type="ARBA" id="ARBA00023136"/>
    </source>
</evidence>
<evidence type="ECO:0000256" key="12">
    <source>
        <dbReference type="HAMAP-Rule" id="MF_01811"/>
    </source>
</evidence>
<evidence type="ECO:0000256" key="4">
    <source>
        <dbReference type="ARBA" id="ARBA00022692"/>
    </source>
</evidence>
<feature type="transmembrane region" description="Helical" evidence="12">
    <location>
        <begin position="138"/>
        <end position="163"/>
    </location>
</feature>
<evidence type="ECO:0000313" key="14">
    <source>
        <dbReference type="EMBL" id="PLT48275.1"/>
    </source>
</evidence>
<evidence type="ECO:0000256" key="9">
    <source>
        <dbReference type="ARBA" id="ARBA00023139"/>
    </source>
</evidence>
<name>A0A2N5ND50_9BACL</name>
<dbReference type="Proteomes" id="UP000234789">
    <property type="component" value="Unassembled WGS sequence"/>
</dbReference>
<dbReference type="GO" id="GO:0005886">
    <property type="term" value="C:plasma membrane"/>
    <property type="evidence" value="ECO:0007669"/>
    <property type="project" value="UniProtKB-SubCell"/>
</dbReference>
<keyword evidence="2 12" id="KW-0813">Transport</keyword>
<gene>
    <name evidence="12" type="primary">yidC</name>
    <name evidence="14" type="ORF">B8V81_0407</name>
</gene>
<keyword evidence="6 12" id="KW-0653">Protein transport</keyword>
<organism evidence="14 15">
    <name type="scientific">Paenibacillus pasadenensis</name>
    <dbReference type="NCBI Taxonomy" id="217090"/>
    <lineage>
        <taxon>Bacteria</taxon>
        <taxon>Bacillati</taxon>
        <taxon>Bacillota</taxon>
        <taxon>Bacilli</taxon>
        <taxon>Bacillales</taxon>
        <taxon>Paenibacillaceae</taxon>
        <taxon>Paenibacillus</taxon>
    </lineage>
</organism>
<dbReference type="GO" id="GO:0015031">
    <property type="term" value="P:protein transport"/>
    <property type="evidence" value="ECO:0007669"/>
    <property type="project" value="UniProtKB-KW"/>
</dbReference>
<dbReference type="InterPro" id="IPR001708">
    <property type="entry name" value="YidC/ALB3/OXA1/COX18"/>
</dbReference>
<dbReference type="AlphaFoldDB" id="A0A2N5ND50"/>
<keyword evidence="3 12" id="KW-1003">Cell membrane</keyword>
<evidence type="ECO:0000256" key="2">
    <source>
        <dbReference type="ARBA" id="ARBA00022448"/>
    </source>
</evidence>
<comment type="caution">
    <text evidence="14">The sequence shown here is derived from an EMBL/GenBank/DDBJ whole genome shotgun (WGS) entry which is preliminary data.</text>
</comment>
<dbReference type="GO" id="GO:0032977">
    <property type="term" value="F:membrane insertase activity"/>
    <property type="evidence" value="ECO:0007669"/>
    <property type="project" value="InterPro"/>
</dbReference>
<keyword evidence="11 12" id="KW-0449">Lipoprotein</keyword>
<proteinExistence type="inferred from homology"/>
<dbReference type="NCBIfam" id="TIGR03592">
    <property type="entry name" value="yidC_oxa1_cterm"/>
    <property type="match status" value="1"/>
</dbReference>
<dbReference type="GO" id="GO:0051205">
    <property type="term" value="P:protein insertion into membrane"/>
    <property type="evidence" value="ECO:0007669"/>
    <property type="project" value="TreeGrafter"/>
</dbReference>
<keyword evidence="5 12" id="KW-0732">Signal</keyword>
<evidence type="ECO:0000256" key="10">
    <source>
        <dbReference type="ARBA" id="ARBA00023186"/>
    </source>
</evidence>
<evidence type="ECO:0000256" key="11">
    <source>
        <dbReference type="ARBA" id="ARBA00023288"/>
    </source>
</evidence>
<feature type="transmembrane region" description="Helical" evidence="12">
    <location>
        <begin position="175"/>
        <end position="196"/>
    </location>
</feature>
<comment type="subcellular location">
    <subcellularLocation>
        <location evidence="1 12">Cell membrane</location>
        <topology evidence="1 12">Multi-pass membrane protein</topology>
    </subcellularLocation>
</comment>
<dbReference type="PROSITE" id="PS51257">
    <property type="entry name" value="PROKAR_LIPOPROTEIN"/>
    <property type="match status" value="1"/>
</dbReference>